<dbReference type="EMBL" id="KB096222">
    <property type="protein sequence ID" value="ESO07131.1"/>
    <property type="molecule type" value="Genomic_DNA"/>
</dbReference>
<dbReference type="KEGG" id="hro:HELRODRAFT_170433"/>
<reference evidence="4" key="1">
    <citation type="submission" date="2012-12" db="EMBL/GenBank/DDBJ databases">
        <authorList>
            <person name="Hellsten U."/>
            <person name="Grimwood J."/>
            <person name="Chapman J.A."/>
            <person name="Shapiro H."/>
            <person name="Aerts A."/>
            <person name="Otillar R.P."/>
            <person name="Terry A.Y."/>
            <person name="Boore J.L."/>
            <person name="Simakov O."/>
            <person name="Marletaz F."/>
            <person name="Cho S.-J."/>
            <person name="Edsinger-Gonzales E."/>
            <person name="Havlak P."/>
            <person name="Kuo D.-H."/>
            <person name="Larsson T."/>
            <person name="Lv J."/>
            <person name="Arendt D."/>
            <person name="Savage R."/>
            <person name="Osoegawa K."/>
            <person name="de Jong P."/>
            <person name="Lindberg D.R."/>
            <person name="Seaver E.C."/>
            <person name="Weisblat D.A."/>
            <person name="Putnam N.H."/>
            <person name="Grigoriev I.V."/>
            <person name="Rokhsar D.S."/>
        </authorList>
    </citation>
    <scope>NUCLEOTIDE SEQUENCE</scope>
</reference>
<dbReference type="RefSeq" id="XP_009014509.1">
    <property type="nucleotide sequence ID" value="XM_009016261.1"/>
</dbReference>
<dbReference type="CTD" id="20203220"/>
<evidence type="ECO:0000313" key="4">
    <source>
        <dbReference type="Proteomes" id="UP000015101"/>
    </source>
</evidence>
<proteinExistence type="predicted"/>
<dbReference type="GO" id="GO:0016757">
    <property type="term" value="F:glycosyltransferase activity"/>
    <property type="evidence" value="ECO:0000318"/>
    <property type="project" value="GO_Central"/>
</dbReference>
<dbReference type="EnsemblMetazoa" id="HelroT170433">
    <property type="protein sequence ID" value="HelroP170433"/>
    <property type="gene ID" value="HelroG170433"/>
</dbReference>
<dbReference type="InterPro" id="IPR052636">
    <property type="entry name" value="UDP-D-xylose:L-fucose_XylT"/>
</dbReference>
<keyword evidence="4" id="KW-1185">Reference proteome</keyword>
<reference evidence="2 4" key="2">
    <citation type="journal article" date="2013" name="Nature">
        <title>Insights into bilaterian evolution from three spiralian genomes.</title>
        <authorList>
            <person name="Simakov O."/>
            <person name="Marletaz F."/>
            <person name="Cho S.J."/>
            <person name="Edsinger-Gonzales E."/>
            <person name="Havlak P."/>
            <person name="Hellsten U."/>
            <person name="Kuo D.H."/>
            <person name="Larsson T."/>
            <person name="Lv J."/>
            <person name="Arendt D."/>
            <person name="Savage R."/>
            <person name="Osoegawa K."/>
            <person name="de Jong P."/>
            <person name="Grimwood J."/>
            <person name="Chapman J.A."/>
            <person name="Shapiro H."/>
            <person name="Aerts A."/>
            <person name="Otillar R.P."/>
            <person name="Terry A.Y."/>
            <person name="Boore J.L."/>
            <person name="Grigoriev I.V."/>
            <person name="Lindberg D.R."/>
            <person name="Seaver E.C."/>
            <person name="Weisblat D.A."/>
            <person name="Putnam N.H."/>
            <person name="Rokhsar D.S."/>
        </authorList>
    </citation>
    <scope>NUCLEOTIDE SEQUENCE</scope>
</reference>
<gene>
    <name evidence="3" type="primary">20203220</name>
    <name evidence="2" type="ORF">HELRODRAFT_170433</name>
</gene>
<dbReference type="Pfam" id="PF03407">
    <property type="entry name" value="Nucleotid_trans"/>
    <property type="match status" value="1"/>
</dbReference>
<dbReference type="eggNOG" id="ENOG502QT5X">
    <property type="taxonomic scope" value="Eukaryota"/>
</dbReference>
<evidence type="ECO:0000259" key="1">
    <source>
        <dbReference type="Pfam" id="PF03407"/>
    </source>
</evidence>
<dbReference type="GeneID" id="20203220"/>
<dbReference type="PANTHER" id="PTHR47032:SF1">
    <property type="entry name" value="UDP-D-XYLOSE:L-FUCOSE ALPHA-1,3-D-XYLOSYLTRANSFERASE-RELATED"/>
    <property type="match status" value="1"/>
</dbReference>
<protein>
    <recommendedName>
        <fullName evidence="1">Nucleotide-diphospho-sugar transferase domain-containing protein</fullName>
    </recommendedName>
</protein>
<dbReference type="InterPro" id="IPR005069">
    <property type="entry name" value="Nucl-diP-sugar_transferase"/>
</dbReference>
<evidence type="ECO:0000313" key="3">
    <source>
        <dbReference type="EnsemblMetazoa" id="HelroP170433"/>
    </source>
</evidence>
<dbReference type="GO" id="GO:0005794">
    <property type="term" value="C:Golgi apparatus"/>
    <property type="evidence" value="ECO:0000318"/>
    <property type="project" value="GO_Central"/>
</dbReference>
<name>T1F321_HELRO</name>
<reference evidence="3" key="3">
    <citation type="submission" date="2015-06" db="UniProtKB">
        <authorList>
            <consortium name="EnsemblMetazoa"/>
        </authorList>
    </citation>
    <scope>IDENTIFICATION</scope>
</reference>
<organism evidence="3 4">
    <name type="scientific">Helobdella robusta</name>
    <name type="common">Californian leech</name>
    <dbReference type="NCBI Taxonomy" id="6412"/>
    <lineage>
        <taxon>Eukaryota</taxon>
        <taxon>Metazoa</taxon>
        <taxon>Spiralia</taxon>
        <taxon>Lophotrochozoa</taxon>
        <taxon>Annelida</taxon>
        <taxon>Clitellata</taxon>
        <taxon>Hirudinea</taxon>
        <taxon>Rhynchobdellida</taxon>
        <taxon>Glossiphoniidae</taxon>
        <taxon>Helobdella</taxon>
    </lineage>
</organism>
<sequence>MAVLSFVLYVVENKFEILYKSSELIKEVDFPNFLPIFEMEMSDRDNMFIKAISRHAKTIPKRFANETDMKLIILAMTDNSFFDMALNLYMTSFKRFNITNFLFVGAGNIACRSLLELNIQCFYFTEDKNSNESNLFGSLKFVRKMNIRTDMIIKALRANFSVLHTDIDVVFLNNPMPYVEKSLKAFNMAILWDYSVYNAGFLAIKPTQFSLEVYLEMQYKTNKSASLDDQTALNSAIGHLRKKYKNNPQFSSVGVLDKSKFLCGKSYYEVVDRNFPTNNGSNNCPGCLVVHNNWIVTMEAKVYRFKESLMWVVDKNGYYSDNEKKYLLYNNPYLTSPPANFSTEVEELNALKTAFALAQMLNRTLILPRFHCLGPKNPRECSILHWVYVRTLDAFFEYRENSFLSNALVPQSIKKDLSQQCPYGTKQIKISIKENLCSPKLKNDTTGCLEPVWNFIDTKDSMMFNDLVRYSFDRGVSLNFRNYSQIPERELLNLLNGCDDQVLYVASLLGVQVVFDEKSTSEKFNAKIKDGIKRKNYLQY</sequence>
<feature type="domain" description="Nucleotide-diphospho-sugar transferase" evidence="1">
    <location>
        <begin position="98"/>
        <end position="305"/>
    </location>
</feature>
<accession>T1F321</accession>
<dbReference type="PANTHER" id="PTHR47032">
    <property type="entry name" value="UDP-D-XYLOSE:L-FUCOSE ALPHA-1,3-D-XYLOSYLTRANSFERASE-RELATED"/>
    <property type="match status" value="1"/>
</dbReference>
<evidence type="ECO:0000313" key="2">
    <source>
        <dbReference type="EMBL" id="ESO07131.1"/>
    </source>
</evidence>
<dbReference type="EMBL" id="AMQM01003552">
    <property type="status" value="NOT_ANNOTATED_CDS"/>
    <property type="molecule type" value="Genomic_DNA"/>
</dbReference>
<dbReference type="HOGENOM" id="CLU_035078_0_0_1"/>
<dbReference type="STRING" id="6412.T1F321"/>
<dbReference type="InParanoid" id="T1F321"/>
<dbReference type="OrthoDB" id="1712432at2759"/>
<dbReference type="Proteomes" id="UP000015101">
    <property type="component" value="Unassembled WGS sequence"/>
</dbReference>
<dbReference type="AlphaFoldDB" id="T1F321"/>
<dbReference type="OMA" id="FKESLMW"/>